<keyword evidence="2" id="KW-0680">Restriction system</keyword>
<evidence type="ECO:0000313" key="6">
    <source>
        <dbReference type="Proteomes" id="UP000831947"/>
    </source>
</evidence>
<organism evidence="5 6">
    <name type="scientific">Bombilactobacillus thymidiniphilus</name>
    <dbReference type="NCBI Taxonomy" id="2923363"/>
    <lineage>
        <taxon>Bacteria</taxon>
        <taxon>Bacillati</taxon>
        <taxon>Bacillota</taxon>
        <taxon>Bacilli</taxon>
        <taxon>Lactobacillales</taxon>
        <taxon>Lactobacillaceae</taxon>
        <taxon>Bombilactobacillus</taxon>
    </lineage>
</organism>
<evidence type="ECO:0000256" key="1">
    <source>
        <dbReference type="ARBA" id="ARBA00010923"/>
    </source>
</evidence>
<dbReference type="EMBL" id="CP093365">
    <property type="protein sequence ID" value="UQS84122.1"/>
    <property type="molecule type" value="Genomic_DNA"/>
</dbReference>
<dbReference type="SUPFAM" id="SSF116734">
    <property type="entry name" value="DNA methylase specificity domain"/>
    <property type="match status" value="1"/>
</dbReference>
<gene>
    <name evidence="5" type="ORF">MOO47_02925</name>
</gene>
<accession>A0ABY4PEV6</accession>
<dbReference type="InterPro" id="IPR052021">
    <property type="entry name" value="Type-I_RS_S_subunit"/>
</dbReference>
<keyword evidence="6" id="KW-1185">Reference proteome</keyword>
<dbReference type="RefSeq" id="WP_249513306.1">
    <property type="nucleotide sequence ID" value="NZ_CP093365.1"/>
</dbReference>
<reference evidence="5 6" key="1">
    <citation type="journal article" date="2022" name="Int. J. Syst. Evol. Microbiol.">
        <title>Apilactobacillus apisilvae sp. nov., Nicolia spurrieriana gen. nov. sp. nov., Bombilactobacillus folatiphilus sp. nov. and Bombilactobacillus thymidiniphilus sp. nov., four new lactic acid bacterial isolates from stingless bees Tetragonula carbonaria and Austroplebeia australis.</title>
        <authorList>
            <person name="Oliphant S.A."/>
            <person name="Watson-Haigh N.S."/>
            <person name="Sumby K.M."/>
            <person name="Gardner J."/>
            <person name="Groom S."/>
            <person name="Jiranek V."/>
        </authorList>
    </citation>
    <scope>NUCLEOTIDE SEQUENCE [LARGE SCALE GENOMIC DNA]</scope>
    <source>
        <strain evidence="5 6">SG4_A1</strain>
    </source>
</reference>
<evidence type="ECO:0000313" key="5">
    <source>
        <dbReference type="EMBL" id="UQS84122.1"/>
    </source>
</evidence>
<dbReference type="EC" id="3.1.21.-" evidence="5"/>
<comment type="similarity">
    <text evidence="1">Belongs to the type-I restriction system S methylase family.</text>
</comment>
<dbReference type="GO" id="GO:0004519">
    <property type="term" value="F:endonuclease activity"/>
    <property type="evidence" value="ECO:0007669"/>
    <property type="project" value="UniProtKB-KW"/>
</dbReference>
<dbReference type="Pfam" id="PF01420">
    <property type="entry name" value="Methylase_S"/>
    <property type="match status" value="1"/>
</dbReference>
<keyword evidence="3" id="KW-0238">DNA-binding</keyword>
<evidence type="ECO:0000256" key="2">
    <source>
        <dbReference type="ARBA" id="ARBA00022747"/>
    </source>
</evidence>
<dbReference type="Gene3D" id="1.10.287.1120">
    <property type="entry name" value="Bipartite methylase S protein"/>
    <property type="match status" value="1"/>
</dbReference>
<dbReference type="InterPro" id="IPR044946">
    <property type="entry name" value="Restrct_endonuc_typeI_TRD_sf"/>
</dbReference>
<dbReference type="Proteomes" id="UP000831947">
    <property type="component" value="Chromosome"/>
</dbReference>
<keyword evidence="5" id="KW-0255">Endonuclease</keyword>
<evidence type="ECO:0000256" key="3">
    <source>
        <dbReference type="ARBA" id="ARBA00023125"/>
    </source>
</evidence>
<keyword evidence="5" id="KW-0540">Nuclease</keyword>
<dbReference type="PANTHER" id="PTHR30408:SF12">
    <property type="entry name" value="TYPE I RESTRICTION ENZYME MJAVIII SPECIFICITY SUBUNIT"/>
    <property type="match status" value="1"/>
</dbReference>
<dbReference type="Gene3D" id="3.90.220.20">
    <property type="entry name" value="DNA methylase specificity domains"/>
    <property type="match status" value="1"/>
</dbReference>
<evidence type="ECO:0000259" key="4">
    <source>
        <dbReference type="Pfam" id="PF01420"/>
    </source>
</evidence>
<proteinExistence type="inferred from homology"/>
<feature type="domain" description="Type I restriction modification DNA specificity" evidence="4">
    <location>
        <begin position="14"/>
        <end position="134"/>
    </location>
</feature>
<dbReference type="InterPro" id="IPR000055">
    <property type="entry name" value="Restrct_endonuc_typeI_TRD"/>
</dbReference>
<name>A0ABY4PEV6_9LACO</name>
<protein>
    <submittedName>
        <fullName evidence="5">Restriction endonuclease subunit S</fullName>
        <ecNumber evidence="5">3.1.21.-</ecNumber>
    </submittedName>
</protein>
<sequence>MKSQKFITEEEFKSEFKVYPQKDDVLMTRIGDVGTPNVVKNNEKVAFYVSLALLKPFDIDSYFLYSSIQSFEFQKNLHARTLTTAIPQKINKEEIGKIKFLMPKGNLEQGHIGKFFKKIDDNITFQKQKIVLLEKQKKYLLQKMFI</sequence>
<keyword evidence="5" id="KW-0378">Hydrolase</keyword>
<dbReference type="PANTHER" id="PTHR30408">
    <property type="entry name" value="TYPE-1 RESTRICTION ENZYME ECOKI SPECIFICITY PROTEIN"/>
    <property type="match status" value="1"/>
</dbReference>
<dbReference type="GO" id="GO:0016787">
    <property type="term" value="F:hydrolase activity"/>
    <property type="evidence" value="ECO:0007669"/>
    <property type="project" value="UniProtKB-KW"/>
</dbReference>